<dbReference type="SUPFAM" id="SSF46689">
    <property type="entry name" value="Homeodomain-like"/>
    <property type="match status" value="1"/>
</dbReference>
<keyword evidence="4" id="KW-0808">Transferase</keyword>
<evidence type="ECO:0000256" key="9">
    <source>
        <dbReference type="ARBA" id="ARBA00023015"/>
    </source>
</evidence>
<dbReference type="InterPro" id="IPR009057">
    <property type="entry name" value="Homeodomain-like_sf"/>
</dbReference>
<dbReference type="PROSITE" id="PS50110">
    <property type="entry name" value="RESPONSE_REGULATORY"/>
    <property type="match status" value="1"/>
</dbReference>
<evidence type="ECO:0000256" key="11">
    <source>
        <dbReference type="PROSITE-ProRule" id="PRU00169"/>
    </source>
</evidence>
<dbReference type="CDD" id="cd17574">
    <property type="entry name" value="REC_OmpR"/>
    <property type="match status" value="1"/>
</dbReference>
<comment type="catalytic activity">
    <reaction evidence="1">
        <text>ATP + protein L-histidine = ADP + protein N-phospho-L-histidine.</text>
        <dbReference type="EC" id="2.7.13.3"/>
    </reaction>
</comment>
<dbReference type="Proteomes" id="UP000184474">
    <property type="component" value="Unassembled WGS sequence"/>
</dbReference>
<keyword evidence="18" id="KW-1185">Reference proteome</keyword>
<dbReference type="SUPFAM" id="SSF52172">
    <property type="entry name" value="CheY-like"/>
    <property type="match status" value="1"/>
</dbReference>
<evidence type="ECO:0000313" key="17">
    <source>
        <dbReference type="EMBL" id="SHJ40977.1"/>
    </source>
</evidence>
<evidence type="ECO:0000256" key="6">
    <source>
        <dbReference type="ARBA" id="ARBA00022777"/>
    </source>
</evidence>
<dbReference type="SMART" id="SM00387">
    <property type="entry name" value="HATPase_c"/>
    <property type="match status" value="1"/>
</dbReference>
<organism evidence="17 18">
    <name type="scientific">Reichenbachiella agariperforans</name>
    <dbReference type="NCBI Taxonomy" id="156994"/>
    <lineage>
        <taxon>Bacteria</taxon>
        <taxon>Pseudomonadati</taxon>
        <taxon>Bacteroidota</taxon>
        <taxon>Cytophagia</taxon>
        <taxon>Cytophagales</taxon>
        <taxon>Reichenbachiellaceae</taxon>
        <taxon>Reichenbachiella</taxon>
    </lineage>
</organism>
<sequence>MFGPLIRYFLPTGLDIASDWTVFSRIRYLIFGHLITVLIAVLGIVVNVVPSFDKYPFVIDLGLSLIMLANLFLLKRNFVLCRFNFYVIVWAMVFVLSTFVRPLWGYQYYFMVWSASAVMLFHKEFYIYLIFLLGASSFFLSLLLSGSLGTEINFNPLFIFLLWFLIFRFFHSTNRYYIKTINQKNQQLENDKKLITQQAEKIEQISLQKNQFFTNISHEIRTPLTLITAPIRQLVEEALYLEPEHMQKLLLADSNGKRLTNLVEEILNISKLESGHLPLKVKESDLPSFLKGVLSSFSSLAETRDIQLKLESPFEKFSCWFDQGSLEKITINLLSNAFKFSEMGATIVVSLSEEQREIVNLTVKDTGSGISQEDLPNIFERFYHTESDIQPSSGLGLSIVKVIVERLGGTIEVKSEIGQGSEFSISFNVSKDHWDSRDLMDKQTEKPDAKKQKQEVDIFSRELNRNFIENETNAESILIIEDNHEMRSFLANTLSDRFQIHIAPDGQIGVEMAIDIVPDLIICDVMMPKKDGTQVCSELKQNEITNHIPIILLTAKADQKSKLTGLKNAADDYVTKPFDSSELKARIGTLLGNRKLIIEKFRNQPLFKSPDPSILSADKVFLEKIKKSIEENYSQESFTVESLAENLNMSRSQLNRKLQSLISTPPKSLIREFRLQKAYTLLVSEAATISEIAYRTGFSSPNYFNTVFKETFGQSPGEVKITPTKRRKIDG</sequence>
<keyword evidence="3 11" id="KW-0597">Phosphoprotein</keyword>
<name>A0A1M6J2T8_REIAG</name>
<keyword evidence="12" id="KW-0175">Coiled coil</keyword>
<dbReference type="CDD" id="cd00075">
    <property type="entry name" value="HATPase"/>
    <property type="match status" value="1"/>
</dbReference>
<dbReference type="Pfam" id="PF12833">
    <property type="entry name" value="HTH_18"/>
    <property type="match status" value="1"/>
</dbReference>
<dbReference type="CDD" id="cd00082">
    <property type="entry name" value="HisKA"/>
    <property type="match status" value="1"/>
</dbReference>
<feature type="modified residue" description="4-aspartylphosphate" evidence="11">
    <location>
        <position position="524"/>
    </location>
</feature>
<evidence type="ECO:0000256" key="10">
    <source>
        <dbReference type="ARBA" id="ARBA00023163"/>
    </source>
</evidence>
<dbReference type="Pfam" id="PF00512">
    <property type="entry name" value="HisKA"/>
    <property type="match status" value="1"/>
</dbReference>
<dbReference type="STRING" id="156994.SAMN04488028_10118"/>
<evidence type="ECO:0000256" key="5">
    <source>
        <dbReference type="ARBA" id="ARBA00022741"/>
    </source>
</evidence>
<dbReference type="PANTHER" id="PTHR43547:SF2">
    <property type="entry name" value="HYBRID SIGNAL TRANSDUCTION HISTIDINE KINASE C"/>
    <property type="match status" value="1"/>
</dbReference>
<dbReference type="AlphaFoldDB" id="A0A1M6J2T8"/>
<feature type="transmembrane region" description="Helical" evidence="13">
    <location>
        <begin position="55"/>
        <end position="73"/>
    </location>
</feature>
<accession>A0A1M6J2T8</accession>
<feature type="transmembrane region" description="Helical" evidence="13">
    <location>
        <begin position="152"/>
        <end position="170"/>
    </location>
</feature>
<dbReference type="GO" id="GO:0000155">
    <property type="term" value="F:phosphorelay sensor kinase activity"/>
    <property type="evidence" value="ECO:0007669"/>
    <property type="project" value="InterPro"/>
</dbReference>
<feature type="domain" description="HTH araC/xylS-type" evidence="14">
    <location>
        <begin position="623"/>
        <end position="722"/>
    </location>
</feature>
<dbReference type="Gene3D" id="1.10.10.60">
    <property type="entry name" value="Homeodomain-like"/>
    <property type="match status" value="1"/>
</dbReference>
<dbReference type="InterPro" id="IPR036890">
    <property type="entry name" value="HATPase_C_sf"/>
</dbReference>
<dbReference type="GO" id="GO:0003700">
    <property type="term" value="F:DNA-binding transcription factor activity"/>
    <property type="evidence" value="ECO:0007669"/>
    <property type="project" value="InterPro"/>
</dbReference>
<dbReference type="SUPFAM" id="SSF47384">
    <property type="entry name" value="Homodimeric domain of signal transducing histidine kinase"/>
    <property type="match status" value="1"/>
</dbReference>
<dbReference type="GO" id="GO:0043565">
    <property type="term" value="F:sequence-specific DNA binding"/>
    <property type="evidence" value="ECO:0007669"/>
    <property type="project" value="InterPro"/>
</dbReference>
<keyword evidence="13" id="KW-1133">Transmembrane helix</keyword>
<keyword evidence="10" id="KW-0804">Transcription</keyword>
<feature type="domain" description="Histidine kinase" evidence="15">
    <location>
        <begin position="215"/>
        <end position="431"/>
    </location>
</feature>
<dbReference type="PRINTS" id="PR00344">
    <property type="entry name" value="BCTRLSENSOR"/>
</dbReference>
<evidence type="ECO:0000256" key="13">
    <source>
        <dbReference type="SAM" id="Phobius"/>
    </source>
</evidence>
<keyword evidence="6 17" id="KW-0418">Kinase</keyword>
<dbReference type="InterPro" id="IPR003661">
    <property type="entry name" value="HisK_dim/P_dom"/>
</dbReference>
<dbReference type="SUPFAM" id="SSF55874">
    <property type="entry name" value="ATPase domain of HSP90 chaperone/DNA topoisomerase II/histidine kinase"/>
    <property type="match status" value="1"/>
</dbReference>
<dbReference type="PROSITE" id="PS01124">
    <property type="entry name" value="HTH_ARAC_FAMILY_2"/>
    <property type="match status" value="1"/>
</dbReference>
<keyword evidence="5" id="KW-0547">Nucleotide-binding</keyword>
<dbReference type="InterPro" id="IPR005467">
    <property type="entry name" value="His_kinase_dom"/>
</dbReference>
<dbReference type="SMART" id="SM00342">
    <property type="entry name" value="HTH_ARAC"/>
    <property type="match status" value="1"/>
</dbReference>
<dbReference type="InterPro" id="IPR001789">
    <property type="entry name" value="Sig_transdc_resp-reg_receiver"/>
</dbReference>
<proteinExistence type="predicted"/>
<feature type="transmembrane region" description="Helical" evidence="13">
    <location>
        <begin position="28"/>
        <end position="49"/>
    </location>
</feature>
<evidence type="ECO:0000313" key="18">
    <source>
        <dbReference type="Proteomes" id="UP000184474"/>
    </source>
</evidence>
<dbReference type="EMBL" id="FRAA01000001">
    <property type="protein sequence ID" value="SHJ40977.1"/>
    <property type="molecule type" value="Genomic_DNA"/>
</dbReference>
<evidence type="ECO:0000256" key="4">
    <source>
        <dbReference type="ARBA" id="ARBA00022679"/>
    </source>
</evidence>
<keyword evidence="13" id="KW-0812">Transmembrane</keyword>
<evidence type="ECO:0000259" key="15">
    <source>
        <dbReference type="PROSITE" id="PS50109"/>
    </source>
</evidence>
<evidence type="ECO:0000256" key="8">
    <source>
        <dbReference type="ARBA" id="ARBA00023012"/>
    </source>
</evidence>
<gene>
    <name evidence="17" type="ORF">SAMN04488028_10118</name>
</gene>
<dbReference type="Gene3D" id="3.30.565.10">
    <property type="entry name" value="Histidine kinase-like ATPase, C-terminal domain"/>
    <property type="match status" value="1"/>
</dbReference>
<feature type="transmembrane region" description="Helical" evidence="13">
    <location>
        <begin position="125"/>
        <end position="145"/>
    </location>
</feature>
<dbReference type="GO" id="GO:0005524">
    <property type="term" value="F:ATP binding"/>
    <property type="evidence" value="ECO:0007669"/>
    <property type="project" value="UniProtKB-KW"/>
</dbReference>
<dbReference type="FunFam" id="3.30.565.10:FF:000037">
    <property type="entry name" value="Hybrid sensor histidine kinase/response regulator"/>
    <property type="match status" value="1"/>
</dbReference>
<dbReference type="InterPro" id="IPR004358">
    <property type="entry name" value="Sig_transdc_His_kin-like_C"/>
</dbReference>
<keyword evidence="8" id="KW-0902">Two-component regulatory system</keyword>
<evidence type="ECO:0000256" key="2">
    <source>
        <dbReference type="ARBA" id="ARBA00012438"/>
    </source>
</evidence>
<feature type="coiled-coil region" evidence="12">
    <location>
        <begin position="178"/>
        <end position="205"/>
    </location>
</feature>
<dbReference type="EC" id="2.7.13.3" evidence="2"/>
<evidence type="ECO:0000256" key="1">
    <source>
        <dbReference type="ARBA" id="ARBA00000085"/>
    </source>
</evidence>
<protein>
    <recommendedName>
        <fullName evidence="2">histidine kinase</fullName>
        <ecNumber evidence="2">2.7.13.3</ecNumber>
    </recommendedName>
</protein>
<dbReference type="Gene3D" id="3.40.50.2300">
    <property type="match status" value="1"/>
</dbReference>
<dbReference type="InterPro" id="IPR018060">
    <property type="entry name" value="HTH_AraC"/>
</dbReference>
<evidence type="ECO:0000259" key="14">
    <source>
        <dbReference type="PROSITE" id="PS01124"/>
    </source>
</evidence>
<reference evidence="18" key="1">
    <citation type="submission" date="2016-11" db="EMBL/GenBank/DDBJ databases">
        <authorList>
            <person name="Varghese N."/>
            <person name="Submissions S."/>
        </authorList>
    </citation>
    <scope>NUCLEOTIDE SEQUENCE [LARGE SCALE GENOMIC DNA]</scope>
    <source>
        <strain evidence="18">DSM 26134</strain>
    </source>
</reference>
<dbReference type="Gene3D" id="1.10.287.130">
    <property type="match status" value="1"/>
</dbReference>
<dbReference type="SMART" id="SM00448">
    <property type="entry name" value="REC"/>
    <property type="match status" value="1"/>
</dbReference>
<feature type="transmembrane region" description="Helical" evidence="13">
    <location>
        <begin position="85"/>
        <end position="105"/>
    </location>
</feature>
<dbReference type="Pfam" id="PF00072">
    <property type="entry name" value="Response_reg"/>
    <property type="match status" value="1"/>
</dbReference>
<evidence type="ECO:0000259" key="16">
    <source>
        <dbReference type="PROSITE" id="PS50110"/>
    </source>
</evidence>
<keyword evidence="13" id="KW-0472">Membrane</keyword>
<dbReference type="InterPro" id="IPR011006">
    <property type="entry name" value="CheY-like_superfamily"/>
</dbReference>
<keyword evidence="7" id="KW-0067">ATP-binding</keyword>
<keyword evidence="9" id="KW-0805">Transcription regulation</keyword>
<dbReference type="SMART" id="SM00388">
    <property type="entry name" value="HisKA"/>
    <property type="match status" value="1"/>
</dbReference>
<evidence type="ECO:0000256" key="3">
    <source>
        <dbReference type="ARBA" id="ARBA00022553"/>
    </source>
</evidence>
<dbReference type="PANTHER" id="PTHR43547">
    <property type="entry name" value="TWO-COMPONENT HISTIDINE KINASE"/>
    <property type="match status" value="1"/>
</dbReference>
<dbReference type="Pfam" id="PF02518">
    <property type="entry name" value="HATPase_c"/>
    <property type="match status" value="1"/>
</dbReference>
<dbReference type="PROSITE" id="PS50109">
    <property type="entry name" value="HIS_KIN"/>
    <property type="match status" value="1"/>
</dbReference>
<feature type="domain" description="Response regulatory" evidence="16">
    <location>
        <begin position="476"/>
        <end position="591"/>
    </location>
</feature>
<dbReference type="InterPro" id="IPR036097">
    <property type="entry name" value="HisK_dim/P_sf"/>
</dbReference>
<evidence type="ECO:0000256" key="7">
    <source>
        <dbReference type="ARBA" id="ARBA00022840"/>
    </source>
</evidence>
<evidence type="ECO:0000256" key="12">
    <source>
        <dbReference type="SAM" id="Coils"/>
    </source>
</evidence>
<dbReference type="InterPro" id="IPR003594">
    <property type="entry name" value="HATPase_dom"/>
</dbReference>